<organism evidence="2 3">
    <name type="scientific">Gluconobacter oxydans NBRC 3293</name>
    <dbReference type="NCBI Taxonomy" id="1315969"/>
    <lineage>
        <taxon>Bacteria</taxon>
        <taxon>Pseudomonadati</taxon>
        <taxon>Pseudomonadota</taxon>
        <taxon>Alphaproteobacteria</taxon>
        <taxon>Acetobacterales</taxon>
        <taxon>Acetobacteraceae</taxon>
        <taxon>Gluconobacter</taxon>
    </lineage>
</organism>
<dbReference type="EMBL" id="BARJ01000014">
    <property type="protein sequence ID" value="GEM18426.1"/>
    <property type="molecule type" value="Genomic_DNA"/>
</dbReference>
<dbReference type="EMBL" id="BARJ01000021">
    <property type="protein sequence ID" value="GEM18632.1"/>
    <property type="molecule type" value="Genomic_DNA"/>
</dbReference>
<dbReference type="Proteomes" id="UP000484858">
    <property type="component" value="Unassembled WGS sequence"/>
</dbReference>
<protein>
    <submittedName>
        <fullName evidence="2">Uncharacterized protein</fullName>
    </submittedName>
</protein>
<evidence type="ECO:0000313" key="3">
    <source>
        <dbReference type="Proteomes" id="UP000484858"/>
    </source>
</evidence>
<evidence type="ECO:0000313" key="1">
    <source>
        <dbReference type="EMBL" id="GEM18426.1"/>
    </source>
</evidence>
<comment type="caution">
    <text evidence="2">The sequence shown here is derived from an EMBL/GenBank/DDBJ whole genome shotgun (WGS) entry which is preliminary data.</text>
</comment>
<name>A0A829X6Q5_GLUOY</name>
<sequence>MVRHERILQEVSPVCPRHLRLKRSASAFFQGSRIIPLLTVLLRLPFLSFQFLQCASHGL</sequence>
<dbReference type="AlphaFoldDB" id="A0A829X6Q5"/>
<evidence type="ECO:0000313" key="2">
    <source>
        <dbReference type="EMBL" id="GEM18632.1"/>
    </source>
</evidence>
<accession>A0A829X6Q5</accession>
<reference evidence="2 3" key="1">
    <citation type="submission" date="2013-04" db="EMBL/GenBank/DDBJ databases">
        <title>Gluconobacter oxydans NBRC 3293 whole genome sequence.</title>
        <authorList>
            <person name="Matsutani M."/>
            <person name="Yakushi T."/>
            <person name="Matsushita K."/>
        </authorList>
    </citation>
    <scope>NUCLEOTIDE SEQUENCE [LARGE SCALE GENOMIC DNA]</scope>
    <source>
        <strain evidence="2 3">NBRC 3293</strain>
    </source>
</reference>
<gene>
    <name evidence="1" type="ORF">NBRC3293_2923</name>
    <name evidence="2" type="ORF">NBRC3293_3129</name>
</gene>
<proteinExistence type="predicted"/>